<evidence type="ECO:0000313" key="2">
    <source>
        <dbReference type="Proteomes" id="UP001165263"/>
    </source>
</evidence>
<evidence type="ECO:0000313" key="1">
    <source>
        <dbReference type="EMBL" id="MCS0627876.1"/>
    </source>
</evidence>
<sequence>MYSKSTNKATLEIKVASGFHSNKLINHMLFPDEIPAVFVTHAAAVLADTNKGLSGSEIVRSCSAYAVDADVNIPFASYPFSSAMGTNKRTALFENIVALPSSWRFKIIQELCDHRSIQHGRGGAQAETPASLSLWTSLDRS</sequence>
<dbReference type="Proteomes" id="UP001165263">
    <property type="component" value="Unassembled WGS sequence"/>
</dbReference>
<name>A0ABT2BS53_9BURK</name>
<organism evidence="1 2">
    <name type="scientific">Telluria mixta</name>
    <dbReference type="NCBI Taxonomy" id="34071"/>
    <lineage>
        <taxon>Bacteria</taxon>
        <taxon>Pseudomonadati</taxon>
        <taxon>Pseudomonadota</taxon>
        <taxon>Betaproteobacteria</taxon>
        <taxon>Burkholderiales</taxon>
        <taxon>Oxalobacteraceae</taxon>
        <taxon>Telluria group</taxon>
        <taxon>Telluria</taxon>
    </lineage>
</organism>
<proteinExistence type="predicted"/>
<keyword evidence="2" id="KW-1185">Reference proteome</keyword>
<protein>
    <submittedName>
        <fullName evidence="1">Uncharacterized protein</fullName>
    </submittedName>
</protein>
<accession>A0ABT2BS53</accession>
<dbReference type="EMBL" id="JANUHC010000001">
    <property type="protein sequence ID" value="MCS0627876.1"/>
    <property type="molecule type" value="Genomic_DNA"/>
</dbReference>
<gene>
    <name evidence="1" type="ORF">NX786_00750</name>
</gene>
<comment type="caution">
    <text evidence="1">The sequence shown here is derived from an EMBL/GenBank/DDBJ whole genome shotgun (WGS) entry which is preliminary data.</text>
</comment>
<dbReference type="RefSeq" id="WP_259447137.1">
    <property type="nucleotide sequence ID" value="NZ_CP119520.1"/>
</dbReference>
<reference evidence="1" key="1">
    <citation type="submission" date="2022-08" db="EMBL/GenBank/DDBJ databases">
        <title>Reclassification of Massilia species as members of the genera Telluria, Duganella, Pseudoduganella, Mokoshia gen. nov. and Zemynaea gen. nov. using orthogonal and non-orthogonal genome-based approaches.</title>
        <authorList>
            <person name="Bowman J.P."/>
        </authorList>
    </citation>
    <scope>NUCLEOTIDE SEQUENCE</scope>
    <source>
        <strain evidence="1">LMG 11547</strain>
    </source>
</reference>